<dbReference type="PANTHER" id="PTHR23128:SF144">
    <property type="entry name" value="SERPENTINE RECEPTOR, CLASS E (EPSILON)-RELATED"/>
    <property type="match status" value="1"/>
</dbReference>
<dbReference type="InterPro" id="IPR004151">
    <property type="entry name" value="7TM_GPCR_serpentine_rcpt_Sre"/>
</dbReference>
<evidence type="ECO:0000256" key="6">
    <source>
        <dbReference type="SAM" id="Phobius"/>
    </source>
</evidence>
<feature type="transmembrane region" description="Helical" evidence="6">
    <location>
        <begin position="436"/>
        <end position="458"/>
    </location>
</feature>
<feature type="transmembrane region" description="Helical" evidence="6">
    <location>
        <begin position="411"/>
        <end position="430"/>
    </location>
</feature>
<evidence type="ECO:0000256" key="5">
    <source>
        <dbReference type="ARBA" id="ARBA00023136"/>
    </source>
</evidence>
<feature type="transmembrane region" description="Helical" evidence="6">
    <location>
        <begin position="377"/>
        <end position="399"/>
    </location>
</feature>
<keyword evidence="5 6" id="KW-0472">Membrane</keyword>
<protein>
    <submittedName>
        <fullName evidence="7">Uncharacterized protein</fullName>
    </submittedName>
</protein>
<feature type="transmembrane region" description="Helical" evidence="6">
    <location>
        <begin position="57"/>
        <end position="82"/>
    </location>
</feature>
<evidence type="ECO:0000256" key="1">
    <source>
        <dbReference type="ARBA" id="ARBA00004141"/>
    </source>
</evidence>
<gene>
    <name evidence="7" type="primary">Cnig_chr_II.g6896</name>
    <name evidence="7" type="ORF">B9Z55_006896</name>
</gene>
<feature type="transmembrane region" description="Helical" evidence="6">
    <location>
        <begin position="496"/>
        <end position="519"/>
    </location>
</feature>
<keyword evidence="4 6" id="KW-1133">Transmembrane helix</keyword>
<feature type="transmembrane region" description="Helical" evidence="6">
    <location>
        <begin position="129"/>
        <end position="149"/>
    </location>
</feature>
<feature type="transmembrane region" description="Helical" evidence="6">
    <location>
        <begin position="267"/>
        <end position="289"/>
    </location>
</feature>
<feature type="transmembrane region" description="Helical" evidence="6">
    <location>
        <begin position="102"/>
        <end position="122"/>
    </location>
</feature>
<sequence>MAVFLFQWFEAILAKSVMIPYQIGLIVIGNDPKKSFYSWWSSSEQEMAFVKNTQEILPLYIASYVFRHYMFSMFFGIMAIGFERACATYYIQDYECVRRRHIPLFLIIFVNFTTIPYAYFLIHNMIPFMVVYGHWAFCIISVFVGYFVILKINFVFRNQLKNNCDHRKYTLARKFQVEENIRSLTIARKSVYVIMVYIFLCLLVLTILMSEILADYKIVLVHTLDTLLMLLLICYILFSAAMIVSFSNSSDLLWLPVYSINDRIHESSFYIVLGCFQIVIYCFTGYVIIRTCSIFLRIKLFHENINILMAWFLCQWFEAILAKCVIIPYQTGMIQIGQDPRKTYFNWWTDNRTEMLIVKDKKEIWSLYVSSCFMWHYIWSVMFGPVVVGVERLCATYYIQDYENSRRRQIPIILILVTNLITIPYAYLVINDQIPFMIAYGQCVMNAAIVFFGYIIGFRINVIWRERMDSDQNRYSLARKFQVEENIRYLLVARKLVFVVVIYLSLSLILLISLVFGYFDGFEIVFVHILDNVILS</sequence>
<organism evidence="7 8">
    <name type="scientific">Caenorhabditis nigoni</name>
    <dbReference type="NCBI Taxonomy" id="1611254"/>
    <lineage>
        <taxon>Eukaryota</taxon>
        <taxon>Metazoa</taxon>
        <taxon>Ecdysozoa</taxon>
        <taxon>Nematoda</taxon>
        <taxon>Chromadorea</taxon>
        <taxon>Rhabditida</taxon>
        <taxon>Rhabditina</taxon>
        <taxon>Rhabditomorpha</taxon>
        <taxon>Rhabditoidea</taxon>
        <taxon>Rhabditidae</taxon>
        <taxon>Peloderinae</taxon>
        <taxon>Caenorhabditis</taxon>
    </lineage>
</organism>
<dbReference type="GO" id="GO:0007606">
    <property type="term" value="P:sensory perception of chemical stimulus"/>
    <property type="evidence" value="ECO:0007669"/>
    <property type="project" value="InterPro"/>
</dbReference>
<keyword evidence="8" id="KW-1185">Reference proteome</keyword>
<feature type="transmembrane region" description="Helical" evidence="6">
    <location>
        <begin position="6"/>
        <end position="28"/>
    </location>
</feature>
<dbReference type="EMBL" id="PDUG01000002">
    <property type="protein sequence ID" value="PIC47588.1"/>
    <property type="molecule type" value="Genomic_DNA"/>
</dbReference>
<evidence type="ECO:0000313" key="7">
    <source>
        <dbReference type="EMBL" id="PIC47588.1"/>
    </source>
</evidence>
<proteinExistence type="inferred from homology"/>
<feature type="transmembrane region" description="Helical" evidence="6">
    <location>
        <begin position="226"/>
        <end position="247"/>
    </location>
</feature>
<keyword evidence="3 6" id="KW-0812">Transmembrane</keyword>
<accession>A0A2G5V717</accession>
<comment type="subcellular location">
    <subcellularLocation>
        <location evidence="1">Membrane</location>
        <topology evidence="1">Multi-pass membrane protein</topology>
    </subcellularLocation>
</comment>
<reference evidence="8" key="1">
    <citation type="submission" date="2017-10" db="EMBL/GenBank/DDBJ databases">
        <title>Rapid genome shrinkage in a self-fertile nematode reveals novel sperm competition proteins.</title>
        <authorList>
            <person name="Yin D."/>
            <person name="Schwarz E.M."/>
            <person name="Thomas C.G."/>
            <person name="Felde R.L."/>
            <person name="Korf I.F."/>
            <person name="Cutter A.D."/>
            <person name="Schartner C.M."/>
            <person name="Ralston E.J."/>
            <person name="Meyer B.J."/>
            <person name="Haag E.S."/>
        </authorList>
    </citation>
    <scope>NUCLEOTIDE SEQUENCE [LARGE SCALE GENOMIC DNA]</scope>
    <source>
        <strain evidence="8">JU1422</strain>
    </source>
</reference>
<name>A0A2G5V717_9PELO</name>
<dbReference type="GO" id="GO:0016020">
    <property type="term" value="C:membrane"/>
    <property type="evidence" value="ECO:0007669"/>
    <property type="project" value="UniProtKB-SubCell"/>
</dbReference>
<evidence type="ECO:0000256" key="2">
    <source>
        <dbReference type="ARBA" id="ARBA00006803"/>
    </source>
</evidence>
<dbReference type="OrthoDB" id="5856087at2759"/>
<dbReference type="PANTHER" id="PTHR23128">
    <property type="entry name" value="SERPENTINE RECEPTOR, CLASS E (EPSILON)-RELATED"/>
    <property type="match status" value="1"/>
</dbReference>
<dbReference type="Proteomes" id="UP000230233">
    <property type="component" value="Chromosome II"/>
</dbReference>
<feature type="transmembrane region" description="Helical" evidence="6">
    <location>
        <begin position="191"/>
        <end position="214"/>
    </location>
</feature>
<comment type="similarity">
    <text evidence="2">Belongs to the nematode receptor-like protein sre family.</text>
</comment>
<dbReference type="Pfam" id="PF03125">
    <property type="entry name" value="Sre"/>
    <property type="match status" value="2"/>
</dbReference>
<comment type="caution">
    <text evidence="7">The sequence shown here is derived from an EMBL/GenBank/DDBJ whole genome shotgun (WGS) entry which is preliminary data.</text>
</comment>
<evidence type="ECO:0000313" key="8">
    <source>
        <dbReference type="Proteomes" id="UP000230233"/>
    </source>
</evidence>
<dbReference type="AlphaFoldDB" id="A0A2G5V717"/>
<evidence type="ECO:0000256" key="4">
    <source>
        <dbReference type="ARBA" id="ARBA00022989"/>
    </source>
</evidence>
<evidence type="ECO:0000256" key="3">
    <source>
        <dbReference type="ARBA" id="ARBA00022692"/>
    </source>
</evidence>